<evidence type="ECO:0000313" key="1">
    <source>
        <dbReference type="EMBL" id="PSN72949.1"/>
    </source>
</evidence>
<keyword evidence="2" id="KW-1185">Reference proteome</keyword>
<accession>A0A2T2P5N8</accession>
<sequence>MHALYLSSYLASVSYHRHFGPLLGCGGGAMRFQGQLPLSHPKQQAARTGQTHARGAMFRSDMSFWFKIYYQIHFGTLLVQTLQTSKDVASGKKGTPAYDCLARVLPFSCLVQHSKISDLFLIVFATTDACIE</sequence>
<reference evidence="1 2" key="1">
    <citation type="journal article" date="2018" name="Front. Microbiol.">
        <title>Genome-Wide Analysis of Corynespora cassiicola Leaf Fall Disease Putative Effectors.</title>
        <authorList>
            <person name="Lopez D."/>
            <person name="Ribeiro S."/>
            <person name="Label P."/>
            <person name="Fumanal B."/>
            <person name="Venisse J.S."/>
            <person name="Kohler A."/>
            <person name="de Oliveira R.R."/>
            <person name="Labutti K."/>
            <person name="Lipzen A."/>
            <person name="Lail K."/>
            <person name="Bauer D."/>
            <person name="Ohm R.A."/>
            <person name="Barry K.W."/>
            <person name="Spatafora J."/>
            <person name="Grigoriev I.V."/>
            <person name="Martin F.M."/>
            <person name="Pujade-Renaud V."/>
        </authorList>
    </citation>
    <scope>NUCLEOTIDE SEQUENCE [LARGE SCALE GENOMIC DNA]</scope>
    <source>
        <strain evidence="1 2">Philippines</strain>
    </source>
</reference>
<protein>
    <submittedName>
        <fullName evidence="1">Uncharacterized protein</fullName>
    </submittedName>
</protein>
<proteinExistence type="predicted"/>
<name>A0A2T2P5N8_CORCC</name>
<dbReference type="Proteomes" id="UP000240883">
    <property type="component" value="Unassembled WGS sequence"/>
</dbReference>
<evidence type="ECO:0000313" key="2">
    <source>
        <dbReference type="Proteomes" id="UP000240883"/>
    </source>
</evidence>
<gene>
    <name evidence="1" type="ORF">BS50DRAFT_174359</name>
</gene>
<organism evidence="1 2">
    <name type="scientific">Corynespora cassiicola Philippines</name>
    <dbReference type="NCBI Taxonomy" id="1448308"/>
    <lineage>
        <taxon>Eukaryota</taxon>
        <taxon>Fungi</taxon>
        <taxon>Dikarya</taxon>
        <taxon>Ascomycota</taxon>
        <taxon>Pezizomycotina</taxon>
        <taxon>Dothideomycetes</taxon>
        <taxon>Pleosporomycetidae</taxon>
        <taxon>Pleosporales</taxon>
        <taxon>Corynesporascaceae</taxon>
        <taxon>Corynespora</taxon>
    </lineage>
</organism>
<dbReference type="EMBL" id="KZ678129">
    <property type="protein sequence ID" value="PSN72949.1"/>
    <property type="molecule type" value="Genomic_DNA"/>
</dbReference>
<dbReference type="AlphaFoldDB" id="A0A2T2P5N8"/>